<gene>
    <name evidence="1" type="ORF">AN484_28065</name>
</gene>
<dbReference type="Proteomes" id="UP000092093">
    <property type="component" value="Unassembled WGS sequence"/>
</dbReference>
<evidence type="ECO:0000313" key="2">
    <source>
        <dbReference type="Proteomes" id="UP000092093"/>
    </source>
</evidence>
<proteinExistence type="predicted"/>
<name>A0A1B7W5A0_APHFL</name>
<protein>
    <submittedName>
        <fullName evidence="1">Uncharacterized protein</fullName>
    </submittedName>
</protein>
<dbReference type="AlphaFoldDB" id="A0A1B7W5A0"/>
<feature type="non-terminal residue" evidence="1">
    <location>
        <position position="1"/>
    </location>
</feature>
<organism evidence="1 2">
    <name type="scientific">Aphanizomenon flos-aquae WA102</name>
    <dbReference type="NCBI Taxonomy" id="1710896"/>
    <lineage>
        <taxon>Bacteria</taxon>
        <taxon>Bacillati</taxon>
        <taxon>Cyanobacteriota</taxon>
        <taxon>Cyanophyceae</taxon>
        <taxon>Nostocales</taxon>
        <taxon>Aphanizomenonaceae</taxon>
        <taxon>Aphanizomenon</taxon>
    </lineage>
</organism>
<sequence>CCFNVCWFRYSDFAHGVGKKHCQSLDCNTGFTAYDCTNQTNAVVAYSLIDPAPCEDRSKGAEVERVVHGELVQQKKDRMLSVFRCQVVESVFSQYCGHASAAGVTRYLSFREPKAVEPAACRKAKETRTIKLDGRTFNVTLGGRTSESFFRHGGLDDGSHCAQGTLYTDDGKRIDKQATQSVMEIRVWEEMAKVNDLAGTITT</sequence>
<comment type="caution">
    <text evidence="1">The sequence shown here is derived from an EMBL/GenBank/DDBJ whole genome shotgun (WGS) entry which is preliminary data.</text>
</comment>
<feature type="non-terminal residue" evidence="1">
    <location>
        <position position="203"/>
    </location>
</feature>
<dbReference type="EMBL" id="LJOW01000842">
    <property type="protein sequence ID" value="OBQ32322.1"/>
    <property type="molecule type" value="Genomic_DNA"/>
</dbReference>
<dbReference type="Pfam" id="PF24664">
    <property type="entry name" value="Monjiviricetes_fusion"/>
    <property type="match status" value="1"/>
</dbReference>
<reference evidence="1 2" key="1">
    <citation type="submission" date="2015-09" db="EMBL/GenBank/DDBJ databases">
        <title>Aphanizomenon flos-aquae WA102.</title>
        <authorList>
            <person name="Driscoll C."/>
        </authorList>
    </citation>
    <scope>NUCLEOTIDE SEQUENCE [LARGE SCALE GENOMIC DNA]</scope>
    <source>
        <strain evidence="1">WA102</strain>
    </source>
</reference>
<evidence type="ECO:0000313" key="1">
    <source>
        <dbReference type="EMBL" id="OBQ32322.1"/>
    </source>
</evidence>
<accession>A0A1B7W5A0</accession>